<evidence type="ECO:0000313" key="5">
    <source>
        <dbReference type="EMBL" id="GGH88516.1"/>
    </source>
</evidence>
<name>A0ABQ2ACE0_9PSED</name>
<keyword evidence="3" id="KW-0804">Transcription</keyword>
<evidence type="ECO:0000256" key="2">
    <source>
        <dbReference type="ARBA" id="ARBA00023125"/>
    </source>
</evidence>
<dbReference type="SUPFAM" id="SSF46785">
    <property type="entry name" value="Winged helix' DNA-binding domain"/>
    <property type="match status" value="1"/>
</dbReference>
<dbReference type="InterPro" id="IPR019887">
    <property type="entry name" value="Tscrpt_reg_AsnC/Lrp_C"/>
</dbReference>
<reference evidence="6" key="1">
    <citation type="journal article" date="2019" name="Int. J. Syst. Evol. Microbiol.">
        <title>The Global Catalogue of Microorganisms (GCM) 10K type strain sequencing project: providing services to taxonomists for standard genome sequencing and annotation.</title>
        <authorList>
            <consortium name="The Broad Institute Genomics Platform"/>
            <consortium name="The Broad Institute Genome Sequencing Center for Infectious Disease"/>
            <person name="Wu L."/>
            <person name="Ma J."/>
        </authorList>
    </citation>
    <scope>NUCLEOTIDE SEQUENCE [LARGE SCALE GENOMIC DNA]</scope>
    <source>
        <strain evidence="6">CCM 8778</strain>
    </source>
</reference>
<dbReference type="SMART" id="SM00344">
    <property type="entry name" value="HTH_ASNC"/>
    <property type="match status" value="1"/>
</dbReference>
<dbReference type="InterPro" id="IPR019888">
    <property type="entry name" value="Tscrpt_reg_AsnC-like"/>
</dbReference>
<dbReference type="Pfam" id="PF01037">
    <property type="entry name" value="AsnC_trans_reg"/>
    <property type="match status" value="1"/>
</dbReference>
<dbReference type="Pfam" id="PF13412">
    <property type="entry name" value="HTH_24"/>
    <property type="match status" value="1"/>
</dbReference>
<protein>
    <submittedName>
        <fullName evidence="5">AsnC family transcriptional regulator</fullName>
    </submittedName>
</protein>
<dbReference type="SUPFAM" id="SSF54909">
    <property type="entry name" value="Dimeric alpha+beta barrel"/>
    <property type="match status" value="1"/>
</dbReference>
<sequence>MVGLPPQIAGAPVDRVDQQIVSLLRAEARTPISQIARQVNLSRSAVSERIQQLEQRGVIRGYHAQVQLPGRAPVQAYLELFYKDSRCQEYVGRLRGFAEVRRISSISGETDMLLYVEAEHMARLGELREAIGTWPGIQRVKTHVIVQEWPV</sequence>
<comment type="caution">
    <text evidence="5">The sequence shown here is derived from an EMBL/GenBank/DDBJ whole genome shotgun (WGS) entry which is preliminary data.</text>
</comment>
<evidence type="ECO:0000256" key="1">
    <source>
        <dbReference type="ARBA" id="ARBA00023015"/>
    </source>
</evidence>
<proteinExistence type="predicted"/>
<dbReference type="PROSITE" id="PS00519">
    <property type="entry name" value="HTH_ASNC_1"/>
    <property type="match status" value="1"/>
</dbReference>
<feature type="domain" description="HTH asnC-type" evidence="4">
    <location>
        <begin position="13"/>
        <end position="66"/>
    </location>
</feature>
<keyword evidence="1" id="KW-0805">Transcription regulation</keyword>
<dbReference type="InterPro" id="IPR036388">
    <property type="entry name" value="WH-like_DNA-bd_sf"/>
</dbReference>
<evidence type="ECO:0000259" key="4">
    <source>
        <dbReference type="PROSITE" id="PS50956"/>
    </source>
</evidence>
<dbReference type="PRINTS" id="PR00033">
    <property type="entry name" value="HTHASNC"/>
</dbReference>
<dbReference type="PROSITE" id="PS50956">
    <property type="entry name" value="HTH_ASNC_2"/>
    <property type="match status" value="1"/>
</dbReference>
<gene>
    <name evidence="5" type="ORF">GCM10007363_01410</name>
</gene>
<keyword evidence="6" id="KW-1185">Reference proteome</keyword>
<keyword evidence="2" id="KW-0238">DNA-binding</keyword>
<dbReference type="InterPro" id="IPR019885">
    <property type="entry name" value="Tscrpt_reg_HTH_AsnC-type_CS"/>
</dbReference>
<dbReference type="InterPro" id="IPR011991">
    <property type="entry name" value="ArsR-like_HTH"/>
</dbReference>
<dbReference type="Gene3D" id="1.10.10.10">
    <property type="entry name" value="Winged helix-like DNA-binding domain superfamily/Winged helix DNA-binding domain"/>
    <property type="match status" value="1"/>
</dbReference>
<dbReference type="EMBL" id="BMDE01000001">
    <property type="protein sequence ID" value="GGH88516.1"/>
    <property type="molecule type" value="Genomic_DNA"/>
</dbReference>
<dbReference type="Gene3D" id="3.30.70.920">
    <property type="match status" value="1"/>
</dbReference>
<evidence type="ECO:0000313" key="6">
    <source>
        <dbReference type="Proteomes" id="UP000655550"/>
    </source>
</evidence>
<dbReference type="InterPro" id="IPR036390">
    <property type="entry name" value="WH_DNA-bd_sf"/>
</dbReference>
<organism evidence="5 6">
    <name type="scientific">Pseudomonas fluvialis</name>
    <dbReference type="NCBI Taxonomy" id="1793966"/>
    <lineage>
        <taxon>Bacteria</taxon>
        <taxon>Pseudomonadati</taxon>
        <taxon>Pseudomonadota</taxon>
        <taxon>Gammaproteobacteria</taxon>
        <taxon>Pseudomonadales</taxon>
        <taxon>Pseudomonadaceae</taxon>
        <taxon>Pseudomonas</taxon>
    </lineage>
</organism>
<dbReference type="PANTHER" id="PTHR30154">
    <property type="entry name" value="LEUCINE-RESPONSIVE REGULATORY PROTEIN"/>
    <property type="match status" value="1"/>
</dbReference>
<evidence type="ECO:0000256" key="3">
    <source>
        <dbReference type="ARBA" id="ARBA00023163"/>
    </source>
</evidence>
<dbReference type="InterPro" id="IPR011008">
    <property type="entry name" value="Dimeric_a/b-barrel"/>
</dbReference>
<dbReference type="PANTHER" id="PTHR30154:SF34">
    <property type="entry name" value="TRANSCRIPTIONAL REGULATOR AZLB"/>
    <property type="match status" value="1"/>
</dbReference>
<dbReference type="CDD" id="cd00090">
    <property type="entry name" value="HTH_ARSR"/>
    <property type="match status" value="1"/>
</dbReference>
<dbReference type="InterPro" id="IPR000485">
    <property type="entry name" value="AsnC-type_HTH_dom"/>
</dbReference>
<dbReference type="Proteomes" id="UP000655550">
    <property type="component" value="Unassembled WGS sequence"/>
</dbReference>
<accession>A0ABQ2ACE0</accession>